<dbReference type="EMBL" id="CP032090">
    <property type="protein sequence ID" value="AXV66500.1"/>
    <property type="molecule type" value="Genomic_DNA"/>
</dbReference>
<dbReference type="GeneID" id="99506781"/>
<evidence type="ECO:0008006" key="4">
    <source>
        <dbReference type="Google" id="ProtNLM"/>
    </source>
</evidence>
<dbReference type="RefSeq" id="WP_118844704.1">
    <property type="nucleotide sequence ID" value="NZ_CP032090.1"/>
</dbReference>
<reference evidence="2 3" key="1">
    <citation type="submission" date="2018-08" db="EMBL/GenBank/DDBJ databases">
        <title>Draft genome sequence of Pseudoalteromonas donghaensis HJ51.</title>
        <authorList>
            <person name="Oh J."/>
            <person name="Roh D."/>
        </authorList>
    </citation>
    <scope>NUCLEOTIDE SEQUENCE [LARGE SCALE GENOMIC DNA]</scope>
    <source>
        <strain evidence="2 3">HJ51</strain>
    </source>
</reference>
<sequence>MKRLCSAILVVLSLGCSLPIDAKNVVNLAIEQRPLYQRDHYLHALLGAAFRAAKYPTVINEVLVHPHQQRTLLMLDENQADVYWSMTSPEREHLAIAVPVPLFKGFIGKRALLTKREFLPRFKEVKTKQDLMAFTAIQGHDWPDTKILAQNGLAVRPLANYQAMFNLVISGRVDYFPRSFIEVTSELKQINSEQLAIVPNVYISYPSAFYFFVSNNKPELAEVLLTGLNAMKSSGEFDQLFNSYFAEDLAGLPFTEKSAIEIKLENDYFQPQKKEP</sequence>
<dbReference type="SUPFAM" id="SSF53850">
    <property type="entry name" value="Periplasmic binding protein-like II"/>
    <property type="match status" value="1"/>
</dbReference>
<feature type="chain" id="PRO_5042211456" description="Solute-binding protein family 3/N-terminal domain-containing protein" evidence="1">
    <location>
        <begin position="23"/>
        <end position="276"/>
    </location>
</feature>
<dbReference type="PROSITE" id="PS51257">
    <property type="entry name" value="PROKAR_LIPOPROTEIN"/>
    <property type="match status" value="1"/>
</dbReference>
<name>A0AAD0S1S2_9GAMM</name>
<feature type="signal peptide" evidence="1">
    <location>
        <begin position="1"/>
        <end position="22"/>
    </location>
</feature>
<accession>A0AAD0S1S2</accession>
<dbReference type="KEGG" id="pdj:D0907_14985"/>
<dbReference type="Proteomes" id="UP000264605">
    <property type="component" value="Chromosome"/>
</dbReference>
<evidence type="ECO:0000313" key="3">
    <source>
        <dbReference type="Proteomes" id="UP000264605"/>
    </source>
</evidence>
<protein>
    <recommendedName>
        <fullName evidence="4">Solute-binding protein family 3/N-terminal domain-containing protein</fullName>
    </recommendedName>
</protein>
<evidence type="ECO:0000313" key="2">
    <source>
        <dbReference type="EMBL" id="AXV66500.1"/>
    </source>
</evidence>
<dbReference type="Gene3D" id="3.40.190.10">
    <property type="entry name" value="Periplasmic binding protein-like II"/>
    <property type="match status" value="2"/>
</dbReference>
<gene>
    <name evidence="2" type="ORF">D0907_14985</name>
</gene>
<organism evidence="2 3">
    <name type="scientific">Pseudoalteromonas lipolytica</name>
    <dbReference type="NCBI Taxonomy" id="570156"/>
    <lineage>
        <taxon>Bacteria</taxon>
        <taxon>Pseudomonadati</taxon>
        <taxon>Pseudomonadota</taxon>
        <taxon>Gammaproteobacteria</taxon>
        <taxon>Alteromonadales</taxon>
        <taxon>Pseudoalteromonadaceae</taxon>
        <taxon>Pseudoalteromonas</taxon>
    </lineage>
</organism>
<evidence type="ECO:0000256" key="1">
    <source>
        <dbReference type="SAM" id="SignalP"/>
    </source>
</evidence>
<dbReference type="AlphaFoldDB" id="A0AAD0S1S2"/>
<keyword evidence="1" id="KW-0732">Signal</keyword>
<proteinExistence type="predicted"/>